<evidence type="ECO:0000256" key="2">
    <source>
        <dbReference type="ARBA" id="ARBA00004193"/>
    </source>
</evidence>
<dbReference type="SUPFAM" id="SSF53850">
    <property type="entry name" value="Periplasmic binding protein-like II"/>
    <property type="match status" value="2"/>
</dbReference>
<evidence type="ECO:0000313" key="12">
    <source>
        <dbReference type="Proteomes" id="UP001519306"/>
    </source>
</evidence>
<organism evidence="11 12">
    <name type="scientific">Peptoniphilus stercorisuis</name>
    <dbReference type="NCBI Taxonomy" id="1436965"/>
    <lineage>
        <taxon>Bacteria</taxon>
        <taxon>Bacillati</taxon>
        <taxon>Bacillota</taxon>
        <taxon>Tissierellia</taxon>
        <taxon>Tissierellales</taxon>
        <taxon>Peptoniphilaceae</taxon>
        <taxon>Peptoniphilus</taxon>
    </lineage>
</organism>
<sequence length="283" mass="30491">MNLKKKLFLVSSVLVLSLSLVACGGNKDEKINVVTREQGSGTRTAFTEITGILAKDENGEEIDNTYEEAIVQNSTDAVMTTVAGDESAIGYISLGSLNDTVKALNVNGVVASAEDIKDGSYEIARNFNIVYKDGISDEVEDFLKFMTSDIGQKIVAEEGYVGESSTGEYTPINNSASITIAGSTSVNPLMEKLVERYKKYNPDFNANIQATGSSAGIKSVLDDSAELGMSSRELKDSEKDLNVEVVAIDGIAVIVNNNSKIDDLKLESIKDIFEGKIQNWTDL</sequence>
<comment type="caution">
    <text evidence="11">The sequence shown here is derived from an EMBL/GenBank/DDBJ whole genome shotgun (WGS) entry which is preliminary data.</text>
</comment>
<evidence type="ECO:0000256" key="6">
    <source>
        <dbReference type="ARBA" id="ARBA00022729"/>
    </source>
</evidence>
<evidence type="ECO:0000256" key="5">
    <source>
        <dbReference type="ARBA" id="ARBA00022592"/>
    </source>
</evidence>
<comment type="similarity">
    <text evidence="3">Belongs to the PstS family.</text>
</comment>
<dbReference type="PANTHER" id="PTHR30570:SF1">
    <property type="entry name" value="PHOSPHATE-BINDING PROTEIN PSTS"/>
    <property type="match status" value="1"/>
</dbReference>
<evidence type="ECO:0000256" key="1">
    <source>
        <dbReference type="ARBA" id="ARBA00002841"/>
    </source>
</evidence>
<keyword evidence="6 9" id="KW-0732">Signal</keyword>
<evidence type="ECO:0000256" key="8">
    <source>
        <dbReference type="ARBA" id="ARBA00023288"/>
    </source>
</evidence>
<evidence type="ECO:0000256" key="3">
    <source>
        <dbReference type="ARBA" id="ARBA00008725"/>
    </source>
</evidence>
<evidence type="ECO:0000256" key="9">
    <source>
        <dbReference type="SAM" id="SignalP"/>
    </source>
</evidence>
<dbReference type="InterPro" id="IPR024370">
    <property type="entry name" value="PBP_domain"/>
</dbReference>
<keyword evidence="8" id="KW-0449">Lipoprotein</keyword>
<evidence type="ECO:0000256" key="7">
    <source>
        <dbReference type="ARBA" id="ARBA00023139"/>
    </source>
</evidence>
<evidence type="ECO:0000259" key="10">
    <source>
        <dbReference type="Pfam" id="PF12849"/>
    </source>
</evidence>
<comment type="subcellular location">
    <subcellularLocation>
        <location evidence="2">Cell membrane</location>
        <topology evidence="2">Lipid-anchor</topology>
    </subcellularLocation>
</comment>
<accession>A0ABS4KEK1</accession>
<evidence type="ECO:0000256" key="4">
    <source>
        <dbReference type="ARBA" id="ARBA00011529"/>
    </source>
</evidence>
<evidence type="ECO:0000313" key="11">
    <source>
        <dbReference type="EMBL" id="MBP2026204.1"/>
    </source>
</evidence>
<feature type="domain" description="PBP" evidence="10">
    <location>
        <begin position="25"/>
        <end position="149"/>
    </location>
</feature>
<feature type="domain" description="PBP" evidence="10">
    <location>
        <begin position="174"/>
        <end position="282"/>
    </location>
</feature>
<dbReference type="Proteomes" id="UP001519306">
    <property type="component" value="Unassembled WGS sequence"/>
</dbReference>
<reference evidence="11 12" key="1">
    <citation type="submission" date="2021-03" db="EMBL/GenBank/DDBJ databases">
        <title>Genomic Encyclopedia of Type Strains, Phase IV (KMG-IV): sequencing the most valuable type-strain genomes for metagenomic binning, comparative biology and taxonomic classification.</title>
        <authorList>
            <person name="Goeker M."/>
        </authorList>
    </citation>
    <scope>NUCLEOTIDE SEQUENCE [LARGE SCALE GENOMIC DNA]</scope>
    <source>
        <strain evidence="11 12">DSM 27563</strain>
    </source>
</reference>
<dbReference type="PROSITE" id="PS51257">
    <property type="entry name" value="PROKAR_LIPOPROTEIN"/>
    <property type="match status" value="1"/>
</dbReference>
<keyword evidence="7" id="KW-0564">Palmitate</keyword>
<dbReference type="Gene3D" id="3.40.190.10">
    <property type="entry name" value="Periplasmic binding protein-like II"/>
    <property type="match status" value="2"/>
</dbReference>
<dbReference type="EMBL" id="JAGGLJ010000028">
    <property type="protein sequence ID" value="MBP2026204.1"/>
    <property type="molecule type" value="Genomic_DNA"/>
</dbReference>
<comment type="function">
    <text evidence="1">Part of the ABC transporter complex PstSACB involved in phosphate import.</text>
</comment>
<dbReference type="Pfam" id="PF12849">
    <property type="entry name" value="PBP_like_2"/>
    <property type="match status" value="2"/>
</dbReference>
<comment type="subunit">
    <text evidence="4">The complex is composed of two ATP-binding proteins (PstB), two transmembrane proteins (PstC and PstA) and a solute-binding protein (PstS).</text>
</comment>
<feature type="chain" id="PRO_5046149879" evidence="9">
    <location>
        <begin position="23"/>
        <end position="283"/>
    </location>
</feature>
<keyword evidence="12" id="KW-1185">Reference proteome</keyword>
<feature type="signal peptide" evidence="9">
    <location>
        <begin position="1"/>
        <end position="22"/>
    </location>
</feature>
<proteinExistence type="inferred from homology"/>
<protein>
    <submittedName>
        <fullName evidence="11">Phosphate transport system substrate-binding protein</fullName>
    </submittedName>
</protein>
<gene>
    <name evidence="11" type="ORF">J2Z71_001764</name>
</gene>
<name>A0ABS4KEK1_9FIRM</name>
<keyword evidence="5" id="KW-0592">Phosphate transport</keyword>
<dbReference type="RefSeq" id="WP_210062286.1">
    <property type="nucleotide sequence ID" value="NZ_JAGGLJ010000028.1"/>
</dbReference>
<dbReference type="PANTHER" id="PTHR30570">
    <property type="entry name" value="PERIPLASMIC PHOSPHATE BINDING COMPONENT OF PHOSPHATE ABC TRANSPORTER"/>
    <property type="match status" value="1"/>
</dbReference>
<dbReference type="InterPro" id="IPR050811">
    <property type="entry name" value="Phosphate_ABC_transporter"/>
</dbReference>
<keyword evidence="5" id="KW-0813">Transport</keyword>